<dbReference type="InterPro" id="IPR037208">
    <property type="entry name" value="Spo0E-like_sf"/>
</dbReference>
<dbReference type="Pfam" id="PF09388">
    <property type="entry name" value="SpoOE-like"/>
    <property type="match status" value="1"/>
</dbReference>
<accession>A0A1H8KEE8</accession>
<dbReference type="OrthoDB" id="2649371at2"/>
<reference evidence="2" key="1">
    <citation type="submission" date="2016-10" db="EMBL/GenBank/DDBJ databases">
        <authorList>
            <person name="Varghese N."/>
            <person name="Submissions S."/>
        </authorList>
    </citation>
    <scope>NUCLEOTIDE SEQUENCE [LARGE SCALE GENOMIC DNA]</scope>
    <source>
        <strain evidence="2">B48,IBRC-M 10115,DSM 25386,CECT 8001</strain>
    </source>
</reference>
<gene>
    <name evidence="1" type="ORF">SAMN05192533_12646</name>
</gene>
<dbReference type="GO" id="GO:0046983">
    <property type="term" value="F:protein dimerization activity"/>
    <property type="evidence" value="ECO:0007669"/>
    <property type="project" value="InterPro"/>
</dbReference>
<evidence type="ECO:0000313" key="2">
    <source>
        <dbReference type="Proteomes" id="UP000198553"/>
    </source>
</evidence>
<dbReference type="STRING" id="930146.SAMN05192533_12646"/>
<dbReference type="InterPro" id="IPR018540">
    <property type="entry name" value="Spo0E-like"/>
</dbReference>
<name>A0A1H8KEE8_9BACI</name>
<dbReference type="InterPro" id="IPR036638">
    <property type="entry name" value="HLH_DNA-bd_sf"/>
</dbReference>
<dbReference type="RefSeq" id="WP_090750375.1">
    <property type="nucleotide sequence ID" value="NZ_FOBW01000026.1"/>
</dbReference>
<proteinExistence type="predicted"/>
<dbReference type="GO" id="GO:0043937">
    <property type="term" value="P:regulation of sporulation"/>
    <property type="evidence" value="ECO:0007669"/>
    <property type="project" value="InterPro"/>
</dbReference>
<protein>
    <submittedName>
        <fullName evidence="1">Spo0E like sporulation regulatory protein</fullName>
    </submittedName>
</protein>
<keyword evidence="2" id="KW-1185">Reference proteome</keyword>
<sequence>MSIHILRKDIERCRQEMVQLALHSSLSDQRVIETSKKLDYLLNTYNKLSSKSS</sequence>
<dbReference type="SUPFAM" id="SSF140500">
    <property type="entry name" value="BAS1536-like"/>
    <property type="match status" value="1"/>
</dbReference>
<dbReference type="AlphaFoldDB" id="A0A1H8KEE8"/>
<dbReference type="Gene3D" id="4.10.280.10">
    <property type="entry name" value="Helix-loop-helix DNA-binding domain"/>
    <property type="match status" value="1"/>
</dbReference>
<evidence type="ECO:0000313" key="1">
    <source>
        <dbReference type="EMBL" id="SEN91147.1"/>
    </source>
</evidence>
<organism evidence="1 2">
    <name type="scientific">Mesobacillus persicus</name>
    <dbReference type="NCBI Taxonomy" id="930146"/>
    <lineage>
        <taxon>Bacteria</taxon>
        <taxon>Bacillati</taxon>
        <taxon>Bacillota</taxon>
        <taxon>Bacilli</taxon>
        <taxon>Bacillales</taxon>
        <taxon>Bacillaceae</taxon>
        <taxon>Mesobacillus</taxon>
    </lineage>
</organism>
<dbReference type="Proteomes" id="UP000198553">
    <property type="component" value="Unassembled WGS sequence"/>
</dbReference>
<dbReference type="EMBL" id="FOBW01000026">
    <property type="protein sequence ID" value="SEN91147.1"/>
    <property type="molecule type" value="Genomic_DNA"/>
</dbReference>